<dbReference type="Proteomes" id="UP000184474">
    <property type="component" value="Unassembled WGS sequence"/>
</dbReference>
<dbReference type="PANTHER" id="PTHR11079:SF161">
    <property type="entry name" value="CMP_DCMP-TYPE DEAMINASE DOMAIN-CONTAINING PROTEIN"/>
    <property type="match status" value="1"/>
</dbReference>
<proteinExistence type="inferred from homology"/>
<dbReference type="GO" id="GO:0006152">
    <property type="term" value="P:purine nucleoside catabolic process"/>
    <property type="evidence" value="ECO:0007669"/>
    <property type="project" value="TreeGrafter"/>
</dbReference>
<dbReference type="CDD" id="cd01285">
    <property type="entry name" value="nucleoside_deaminase"/>
    <property type="match status" value="1"/>
</dbReference>
<dbReference type="InterPro" id="IPR016193">
    <property type="entry name" value="Cytidine_deaminase-like"/>
</dbReference>
<dbReference type="STRING" id="156994.SAMN04488028_11023"/>
<evidence type="ECO:0000313" key="7">
    <source>
        <dbReference type="Proteomes" id="UP000184474"/>
    </source>
</evidence>
<dbReference type="PANTHER" id="PTHR11079">
    <property type="entry name" value="CYTOSINE DEAMINASE FAMILY MEMBER"/>
    <property type="match status" value="1"/>
</dbReference>
<comment type="similarity">
    <text evidence="1">Belongs to the cytidine and deoxycytidylate deaminase family.</text>
</comment>
<accession>A0A1M6VVW3</accession>
<dbReference type="GO" id="GO:0047974">
    <property type="term" value="F:guanosine deaminase activity"/>
    <property type="evidence" value="ECO:0007669"/>
    <property type="project" value="TreeGrafter"/>
</dbReference>
<dbReference type="SUPFAM" id="SSF53927">
    <property type="entry name" value="Cytidine deaminase-like"/>
    <property type="match status" value="1"/>
</dbReference>
<dbReference type="AlphaFoldDB" id="A0A1M6VVW3"/>
<name>A0A1M6VVW3_REIAG</name>
<keyword evidence="2" id="KW-0479">Metal-binding</keyword>
<dbReference type="PROSITE" id="PS00903">
    <property type="entry name" value="CYT_DCMP_DEAMINASES_1"/>
    <property type="match status" value="1"/>
</dbReference>
<evidence type="ECO:0000256" key="1">
    <source>
        <dbReference type="ARBA" id="ARBA00006576"/>
    </source>
</evidence>
<protein>
    <submittedName>
        <fullName evidence="6">tRNA(Arg) A34 adenosine deaminase TadA</fullName>
    </submittedName>
</protein>
<dbReference type="Gene3D" id="3.40.140.10">
    <property type="entry name" value="Cytidine Deaminase, domain 2"/>
    <property type="match status" value="1"/>
</dbReference>
<reference evidence="7" key="1">
    <citation type="submission" date="2016-11" db="EMBL/GenBank/DDBJ databases">
        <authorList>
            <person name="Varghese N."/>
            <person name="Submissions S."/>
        </authorList>
    </citation>
    <scope>NUCLEOTIDE SEQUENCE [LARGE SCALE GENOMIC DNA]</scope>
    <source>
        <strain evidence="7">DSM 26134</strain>
    </source>
</reference>
<sequence length="148" mass="16416">MAINLAIDSVQSREGGPFAAVVIKNGQVIGQGHNTVTATHDPTAHAEINAIRNACQQLSSFQLENCDIYTTCEPCPMCLGAIYWARPEAVYYASAKTDAATAGFDDQFIYDEIALPIHSRQILTQQEMRDEAQTIFDLWVTKKDKTKY</sequence>
<evidence type="ECO:0000256" key="2">
    <source>
        <dbReference type="ARBA" id="ARBA00022723"/>
    </source>
</evidence>
<evidence type="ECO:0000313" key="6">
    <source>
        <dbReference type="EMBL" id="SHK85692.1"/>
    </source>
</evidence>
<dbReference type="GO" id="GO:0008270">
    <property type="term" value="F:zinc ion binding"/>
    <property type="evidence" value="ECO:0007669"/>
    <property type="project" value="InterPro"/>
</dbReference>
<feature type="domain" description="CMP/dCMP-type deaminase" evidence="5">
    <location>
        <begin position="1"/>
        <end position="107"/>
    </location>
</feature>
<dbReference type="InterPro" id="IPR016192">
    <property type="entry name" value="APOBEC/CMP_deaminase_Zn-bd"/>
</dbReference>
<dbReference type="InterPro" id="IPR002125">
    <property type="entry name" value="CMP_dCMP_dom"/>
</dbReference>
<organism evidence="6 7">
    <name type="scientific">Reichenbachiella agariperforans</name>
    <dbReference type="NCBI Taxonomy" id="156994"/>
    <lineage>
        <taxon>Bacteria</taxon>
        <taxon>Pseudomonadati</taxon>
        <taxon>Bacteroidota</taxon>
        <taxon>Cytophagia</taxon>
        <taxon>Cytophagales</taxon>
        <taxon>Reichenbachiellaceae</taxon>
        <taxon>Reichenbachiella</taxon>
    </lineage>
</organism>
<dbReference type="Pfam" id="PF00383">
    <property type="entry name" value="dCMP_cyt_deam_1"/>
    <property type="match status" value="1"/>
</dbReference>
<evidence type="ECO:0000259" key="5">
    <source>
        <dbReference type="PROSITE" id="PS51747"/>
    </source>
</evidence>
<dbReference type="FunFam" id="3.40.140.10:FF:000011">
    <property type="entry name" value="tRNA-specific adenosine deaminase"/>
    <property type="match status" value="1"/>
</dbReference>
<evidence type="ECO:0000256" key="4">
    <source>
        <dbReference type="ARBA" id="ARBA00022833"/>
    </source>
</evidence>
<dbReference type="EMBL" id="FRAA01000010">
    <property type="protein sequence ID" value="SHK85692.1"/>
    <property type="molecule type" value="Genomic_DNA"/>
</dbReference>
<keyword evidence="4" id="KW-0862">Zinc</keyword>
<gene>
    <name evidence="6" type="ORF">SAMN04488028_11023</name>
</gene>
<keyword evidence="3" id="KW-0378">Hydrolase</keyword>
<keyword evidence="7" id="KW-1185">Reference proteome</keyword>
<evidence type="ECO:0000256" key="3">
    <source>
        <dbReference type="ARBA" id="ARBA00022801"/>
    </source>
</evidence>
<dbReference type="PROSITE" id="PS51747">
    <property type="entry name" value="CYT_DCMP_DEAMINASES_2"/>
    <property type="match status" value="1"/>
</dbReference>